<comment type="caution">
    <text evidence="2">The sequence shown here is derived from an EMBL/GenBank/DDBJ whole genome shotgun (WGS) entry which is preliminary data.</text>
</comment>
<evidence type="ECO:0008006" key="4">
    <source>
        <dbReference type="Google" id="ProtNLM"/>
    </source>
</evidence>
<feature type="transmembrane region" description="Helical" evidence="1">
    <location>
        <begin position="82"/>
        <end position="101"/>
    </location>
</feature>
<name>A0A8X6IMN8_9ARAC</name>
<keyword evidence="1" id="KW-1133">Transmembrane helix</keyword>
<accession>A0A8X6IMN8</accession>
<protein>
    <recommendedName>
        <fullName evidence="4">Gustatory receptor</fullName>
    </recommendedName>
</protein>
<reference evidence="2" key="1">
    <citation type="submission" date="2020-08" db="EMBL/GenBank/DDBJ databases">
        <title>Multicomponent nature underlies the extraordinary mechanical properties of spider dragline silk.</title>
        <authorList>
            <person name="Kono N."/>
            <person name="Nakamura H."/>
            <person name="Mori M."/>
            <person name="Yoshida Y."/>
            <person name="Ohtoshi R."/>
            <person name="Malay A.D."/>
            <person name="Moran D.A.P."/>
            <person name="Tomita M."/>
            <person name="Numata K."/>
            <person name="Arakawa K."/>
        </authorList>
    </citation>
    <scope>NUCLEOTIDE SEQUENCE</scope>
</reference>
<proteinExistence type="predicted"/>
<organism evidence="2 3">
    <name type="scientific">Trichonephila inaurata madagascariensis</name>
    <dbReference type="NCBI Taxonomy" id="2747483"/>
    <lineage>
        <taxon>Eukaryota</taxon>
        <taxon>Metazoa</taxon>
        <taxon>Ecdysozoa</taxon>
        <taxon>Arthropoda</taxon>
        <taxon>Chelicerata</taxon>
        <taxon>Arachnida</taxon>
        <taxon>Araneae</taxon>
        <taxon>Araneomorphae</taxon>
        <taxon>Entelegynae</taxon>
        <taxon>Araneoidea</taxon>
        <taxon>Nephilidae</taxon>
        <taxon>Trichonephila</taxon>
        <taxon>Trichonephila inaurata</taxon>
    </lineage>
</organism>
<keyword evidence="3" id="KW-1185">Reference proteome</keyword>
<dbReference type="AlphaFoldDB" id="A0A8X6IMN8"/>
<feature type="transmembrane region" description="Helical" evidence="1">
    <location>
        <begin position="122"/>
        <end position="149"/>
    </location>
</feature>
<feature type="transmembrane region" description="Helical" evidence="1">
    <location>
        <begin position="169"/>
        <end position="191"/>
    </location>
</feature>
<gene>
    <name evidence="2" type="ORF">TNIN_332931</name>
</gene>
<keyword evidence="1" id="KW-0812">Transmembrane</keyword>
<evidence type="ECO:0000256" key="1">
    <source>
        <dbReference type="SAM" id="Phobius"/>
    </source>
</evidence>
<keyword evidence="1" id="KW-0472">Membrane</keyword>
<sequence>MPFCVWFILGQNAKIVKCKRDGFQEKNGKKTFMAMKIELHFYVSMPSCVWCPFLVAMPKIVVVQRDGFPREKLERNFMAMKIIAYYGYPFVFYFFETTMCGSARGGLKEKLKETFMAMKIEVAYYGINAFLCVVSILWVANATMCGSATGWLPRENWKETFMAMKIEVAYYGINAFLCVMSILWVAGALPVELNKFKETYHSKTHARLLHYHTKGKLYLKWEVVNEPDFVLTGCEIISYKRSTILAFVSTLLTYTVLVIDID</sequence>
<dbReference type="Proteomes" id="UP000886998">
    <property type="component" value="Unassembled WGS sequence"/>
</dbReference>
<feature type="transmembrane region" description="Helical" evidence="1">
    <location>
        <begin position="39"/>
        <end position="62"/>
    </location>
</feature>
<evidence type="ECO:0000313" key="2">
    <source>
        <dbReference type="EMBL" id="GFS51211.1"/>
    </source>
</evidence>
<dbReference type="EMBL" id="BMAV01026532">
    <property type="protein sequence ID" value="GFS51211.1"/>
    <property type="molecule type" value="Genomic_DNA"/>
</dbReference>
<evidence type="ECO:0000313" key="3">
    <source>
        <dbReference type="Proteomes" id="UP000886998"/>
    </source>
</evidence>
<dbReference type="OrthoDB" id="6422868at2759"/>